<dbReference type="PANTHER" id="PTHR10138:SF0">
    <property type="entry name" value="TRYPTOPHAN 2,3-DIOXYGENASE"/>
    <property type="match status" value="1"/>
</dbReference>
<dbReference type="SUPFAM" id="SSF140959">
    <property type="entry name" value="Indolic compounds 2,3-dioxygenase-like"/>
    <property type="match status" value="1"/>
</dbReference>
<dbReference type="PANTHER" id="PTHR10138">
    <property type="entry name" value="TRYPTOPHAN 2,3-DIOXYGENASE"/>
    <property type="match status" value="1"/>
</dbReference>
<dbReference type="InterPro" id="IPR004981">
    <property type="entry name" value="Trp_2_3_dOase"/>
</dbReference>
<dbReference type="AlphaFoldDB" id="A0AAW8R4F0"/>
<dbReference type="InterPro" id="IPR037217">
    <property type="entry name" value="Trp/Indoleamine_2_3_dOase-like"/>
</dbReference>
<dbReference type="GO" id="GO:0019442">
    <property type="term" value="P:L-tryptophan catabolic process to acetyl-CoA"/>
    <property type="evidence" value="ECO:0007669"/>
    <property type="project" value="TreeGrafter"/>
</dbReference>
<organism evidence="1 2">
    <name type="scientific">Brumicola blandensis</name>
    <dbReference type="NCBI Taxonomy" id="3075611"/>
    <lineage>
        <taxon>Bacteria</taxon>
        <taxon>Pseudomonadati</taxon>
        <taxon>Pseudomonadota</taxon>
        <taxon>Gammaproteobacteria</taxon>
        <taxon>Alteromonadales</taxon>
        <taxon>Alteromonadaceae</taxon>
        <taxon>Brumicola</taxon>
    </lineage>
</organism>
<gene>
    <name evidence="1" type="ORF">RM544_12120</name>
</gene>
<dbReference type="GO" id="GO:0004833">
    <property type="term" value="F:L-tryptophan 2,3-dioxygenase activity"/>
    <property type="evidence" value="ECO:0007669"/>
    <property type="project" value="InterPro"/>
</dbReference>
<proteinExistence type="predicted"/>
<protein>
    <submittedName>
        <fullName evidence="1">Tryptophan 2,3-dioxygenase family protein</fullName>
    </submittedName>
</protein>
<dbReference type="GO" id="GO:0020037">
    <property type="term" value="F:heme binding"/>
    <property type="evidence" value="ECO:0007669"/>
    <property type="project" value="InterPro"/>
</dbReference>
<dbReference type="Proteomes" id="UP001249020">
    <property type="component" value="Unassembled WGS sequence"/>
</dbReference>
<keyword evidence="2" id="KW-1185">Reference proteome</keyword>
<dbReference type="Gene3D" id="1.20.58.480">
    <property type="match status" value="2"/>
</dbReference>
<dbReference type="GO" id="GO:0046872">
    <property type="term" value="F:metal ion binding"/>
    <property type="evidence" value="ECO:0007669"/>
    <property type="project" value="InterPro"/>
</dbReference>
<comment type="caution">
    <text evidence="1">The sequence shown here is derived from an EMBL/GenBank/DDBJ whole genome shotgun (WGS) entry which is preliminary data.</text>
</comment>
<evidence type="ECO:0000313" key="2">
    <source>
        <dbReference type="Proteomes" id="UP001249020"/>
    </source>
</evidence>
<dbReference type="Pfam" id="PF03301">
    <property type="entry name" value="Trp_dioxygenase"/>
    <property type="match status" value="1"/>
</dbReference>
<reference evidence="1 2" key="1">
    <citation type="submission" date="2023-09" db="EMBL/GenBank/DDBJ databases">
        <authorList>
            <person name="Rey-Velasco X."/>
        </authorList>
    </citation>
    <scope>NUCLEOTIDE SEQUENCE [LARGE SCALE GENOMIC DNA]</scope>
    <source>
        <strain evidence="1 2">W409</strain>
    </source>
</reference>
<dbReference type="RefSeq" id="WP_311362051.1">
    <property type="nucleotide sequence ID" value="NZ_JAVRIE010000004.1"/>
</dbReference>
<accession>A0AAW8R4F0</accession>
<dbReference type="EMBL" id="JAVRIE010000004">
    <property type="protein sequence ID" value="MDT0583289.1"/>
    <property type="molecule type" value="Genomic_DNA"/>
</dbReference>
<name>A0AAW8R4F0_9ALTE</name>
<evidence type="ECO:0000313" key="1">
    <source>
        <dbReference type="EMBL" id="MDT0583289.1"/>
    </source>
</evidence>
<dbReference type="GO" id="GO:0019441">
    <property type="term" value="P:L-tryptophan catabolic process to kynurenine"/>
    <property type="evidence" value="ECO:0007669"/>
    <property type="project" value="InterPro"/>
</dbReference>
<sequence>MFTKKYIDELNNPQMLDYGIYLQCDKLLSCQKPLDELATHDELQFQLVHQVEELWMKQIIFTLIDVMEKLSVGKSIAVLSQMKRVHMIQRLMIQQLDLLETMSPKEYQEIRLQLGNGSGQESPGFVTLLKMPKDIWHLFEKHYLVAREQTVNDIYDQAFAHCDAYAIAESLIEFDELMQKFRWNHIFLIRRSIGIDANSLKGRPVEILQTGARQQFFPELWDVRGTMSDRWGQENGKVRDSLRKQKS</sequence>